<dbReference type="InterPro" id="IPR017853">
    <property type="entry name" value="GH"/>
</dbReference>
<gene>
    <name evidence="2" type="ORF">ERS852557_02727</name>
</gene>
<dbReference type="Gene3D" id="3.20.20.80">
    <property type="entry name" value="Glycosidases"/>
    <property type="match status" value="1"/>
</dbReference>
<organism evidence="2 3">
    <name type="scientific">Bacteroides thetaiotaomicron</name>
    <dbReference type="NCBI Taxonomy" id="818"/>
    <lineage>
        <taxon>Bacteria</taxon>
        <taxon>Pseudomonadati</taxon>
        <taxon>Bacteroidota</taxon>
        <taxon>Bacteroidia</taxon>
        <taxon>Bacteroidales</taxon>
        <taxon>Bacteroidaceae</taxon>
        <taxon>Bacteroides</taxon>
    </lineage>
</organism>
<proteinExistence type="predicted"/>
<evidence type="ECO:0000313" key="2">
    <source>
        <dbReference type="EMBL" id="CUQ10235.1"/>
    </source>
</evidence>
<dbReference type="InterPro" id="IPR001223">
    <property type="entry name" value="Glyco_hydro18_cat"/>
</dbReference>
<dbReference type="RefSeq" id="WP_055219323.1">
    <property type="nucleotide sequence ID" value="NZ_CZBI01000003.1"/>
</dbReference>
<sequence length="403" mass="46431">MKNILIVFLLVSSMLVLVVQPTTAKEKEKDFISLAYVSLSLLNMHKMQASEVKDLLDRYNWRGISDVALIGGIFMTGQDASIMVSWEKKSWPAVYEGVDYKGDPIDEQRQRDMLCSKKVVREVIKYFKKKKIDIWLCQTAYGWLTGGSLGVVLEDHEKTLLYAQRLNHFARELGCIGLDFDWEFPPTARQAQGYRELMQESKRLGMKVSVCAIQPTVDKAYQDNCFPDNAGINNHEGKFMKWEEIIGKEMVDHINVMQYLGYNPKQKRMDVNVKYEKMGIWEKAYPDEFTSTGKIKMLCGIGFYSFMLPEAKVGKQITGKGTLNFNQLYEKYGEGAYTDEVVGGEHAVWTTNDVRDIVKKAKARGWKGVFTWLVTHDFTLKHPLQYNRQQALAEEVENIWMKK</sequence>
<dbReference type="GO" id="GO:0005975">
    <property type="term" value="P:carbohydrate metabolic process"/>
    <property type="evidence" value="ECO:0007669"/>
    <property type="project" value="InterPro"/>
</dbReference>
<reference evidence="2 3" key="1">
    <citation type="submission" date="2015-09" db="EMBL/GenBank/DDBJ databases">
        <authorList>
            <consortium name="Pathogen Informatics"/>
        </authorList>
    </citation>
    <scope>NUCLEOTIDE SEQUENCE [LARGE SCALE GENOMIC DNA]</scope>
    <source>
        <strain evidence="2 3">2789STDY5834945</strain>
    </source>
</reference>
<dbReference type="SUPFAM" id="SSF51445">
    <property type="entry name" value="(Trans)glycosidases"/>
    <property type="match status" value="1"/>
</dbReference>
<evidence type="ECO:0000313" key="3">
    <source>
        <dbReference type="Proteomes" id="UP000095541"/>
    </source>
</evidence>
<name>A0A174TRS5_BACT4</name>
<dbReference type="AlphaFoldDB" id="A0A174TRS5"/>
<protein>
    <recommendedName>
        <fullName evidence="1">GH18 domain-containing protein</fullName>
    </recommendedName>
</protein>
<evidence type="ECO:0000259" key="1">
    <source>
        <dbReference type="Pfam" id="PF00704"/>
    </source>
</evidence>
<dbReference type="Gene3D" id="3.40.5.30">
    <property type="entry name" value="(Trans)glycosidases - domain 2"/>
    <property type="match status" value="1"/>
</dbReference>
<dbReference type="Pfam" id="PF00704">
    <property type="entry name" value="Glyco_hydro_18"/>
    <property type="match status" value="1"/>
</dbReference>
<dbReference type="EMBL" id="CZBI01000003">
    <property type="protein sequence ID" value="CUQ10235.1"/>
    <property type="molecule type" value="Genomic_DNA"/>
</dbReference>
<feature type="domain" description="GH18" evidence="1">
    <location>
        <begin position="142"/>
        <end position="377"/>
    </location>
</feature>
<dbReference type="Proteomes" id="UP000095541">
    <property type="component" value="Unassembled WGS sequence"/>
</dbReference>
<accession>A0A174TRS5</accession>